<accession>A0AAD6D0M6</accession>
<keyword evidence="2" id="KW-1185">Reference proteome</keyword>
<evidence type="ECO:0000313" key="2">
    <source>
        <dbReference type="Proteomes" id="UP001220324"/>
    </source>
</evidence>
<dbReference type="EMBL" id="JAQIZZ010000003">
    <property type="protein sequence ID" value="KAJ5546865.1"/>
    <property type="molecule type" value="Genomic_DNA"/>
</dbReference>
<sequence>MGSKGLQPFDVAKFDIQELLFDAVIGIWKFFVNFNARGCFVEVCSRIAKVYRVPFGRSCDRSRHRDWDIRLACKRSGFRPKSRMDVRLRP</sequence>
<gene>
    <name evidence="1" type="ORF">N7494_004450</name>
</gene>
<name>A0AAD6D0M6_9EURO</name>
<comment type="caution">
    <text evidence="1">The sequence shown here is derived from an EMBL/GenBank/DDBJ whole genome shotgun (WGS) entry which is preliminary data.</text>
</comment>
<proteinExistence type="predicted"/>
<organism evidence="1 2">
    <name type="scientific">Penicillium frequentans</name>
    <dbReference type="NCBI Taxonomy" id="3151616"/>
    <lineage>
        <taxon>Eukaryota</taxon>
        <taxon>Fungi</taxon>
        <taxon>Dikarya</taxon>
        <taxon>Ascomycota</taxon>
        <taxon>Pezizomycotina</taxon>
        <taxon>Eurotiomycetes</taxon>
        <taxon>Eurotiomycetidae</taxon>
        <taxon>Eurotiales</taxon>
        <taxon>Aspergillaceae</taxon>
        <taxon>Penicillium</taxon>
    </lineage>
</organism>
<protein>
    <submittedName>
        <fullName evidence="1">Uncharacterized protein</fullName>
    </submittedName>
</protein>
<reference evidence="1 2" key="1">
    <citation type="journal article" date="2023" name="IMA Fungus">
        <title>Comparative genomic study of the Penicillium genus elucidates a diverse pangenome and 15 lateral gene transfer events.</title>
        <authorList>
            <person name="Petersen C."/>
            <person name="Sorensen T."/>
            <person name="Nielsen M.R."/>
            <person name="Sondergaard T.E."/>
            <person name="Sorensen J.L."/>
            <person name="Fitzpatrick D.A."/>
            <person name="Frisvad J.C."/>
            <person name="Nielsen K.L."/>
        </authorList>
    </citation>
    <scope>NUCLEOTIDE SEQUENCE [LARGE SCALE GENOMIC DNA]</scope>
    <source>
        <strain evidence="1 2">IBT 35679</strain>
    </source>
</reference>
<evidence type="ECO:0000313" key="1">
    <source>
        <dbReference type="EMBL" id="KAJ5546865.1"/>
    </source>
</evidence>
<dbReference type="AlphaFoldDB" id="A0AAD6D0M6"/>
<dbReference type="Proteomes" id="UP001220324">
    <property type="component" value="Unassembled WGS sequence"/>
</dbReference>